<sequence>MKFLTQLLPVLVAGILNPVAADSVPYEKLNVNDTVLVVVDHQVGLFNLARDAEPGLFFRNMVTHAAIGKLFDVPVIMTTSYQDGPNGPLLDEILDMYPNGTLIQRPGQIDAWDNPDFQAAIRGTGRKQIVLAGITTDVCTTFLALSLRAAGYSVWANVEASGTTSTLIRDVSNSRMQAAGVQLVGVFSIIGDLFRDWRNTSPNAAELAVWFDKYAPEYGMSARLFNAAKGNSTN</sequence>
<comment type="caution">
    <text evidence="4">The sequence shown here is derived from an EMBL/GenBank/DDBJ whole genome shotgun (WGS) entry which is preliminary data.</text>
</comment>
<evidence type="ECO:0000259" key="3">
    <source>
        <dbReference type="Pfam" id="PF00857"/>
    </source>
</evidence>
<dbReference type="Gene3D" id="3.40.50.850">
    <property type="entry name" value="Isochorismatase-like"/>
    <property type="match status" value="1"/>
</dbReference>
<dbReference type="PANTHER" id="PTHR43559">
    <property type="entry name" value="HYDROLASE YCAC-RELATED"/>
    <property type="match status" value="1"/>
</dbReference>
<dbReference type="Proteomes" id="UP000076863">
    <property type="component" value="Unassembled WGS sequence"/>
</dbReference>
<dbReference type="EMBL" id="AZHA01000007">
    <property type="protein sequence ID" value="OAA46802.1"/>
    <property type="molecule type" value="Genomic_DNA"/>
</dbReference>
<dbReference type="OrthoDB" id="167809at2759"/>
<dbReference type="Pfam" id="PF00857">
    <property type="entry name" value="Isochorismatase"/>
    <property type="match status" value="1"/>
</dbReference>
<gene>
    <name evidence="4" type="ORF">BBO_03357</name>
</gene>
<dbReference type="PANTHER" id="PTHR43559:SF3">
    <property type="entry name" value="HYDROLASE YCAC-RELATED"/>
    <property type="match status" value="1"/>
</dbReference>
<reference evidence="4 5" key="1">
    <citation type="journal article" date="2016" name="Genome Biol. Evol.">
        <title>Divergent and convergent evolution of fungal pathogenicity.</title>
        <authorList>
            <person name="Shang Y."/>
            <person name="Xiao G."/>
            <person name="Zheng P."/>
            <person name="Cen K."/>
            <person name="Zhan S."/>
            <person name="Wang C."/>
        </authorList>
    </citation>
    <scope>NUCLEOTIDE SEQUENCE [LARGE SCALE GENOMIC DNA]</scope>
    <source>
        <strain evidence="4 5">RCEF 3172</strain>
    </source>
</reference>
<evidence type="ECO:0000313" key="5">
    <source>
        <dbReference type="Proteomes" id="UP000076863"/>
    </source>
</evidence>
<dbReference type="InterPro" id="IPR036380">
    <property type="entry name" value="Isochorismatase-like_sf"/>
</dbReference>
<feature type="signal peptide" evidence="2">
    <location>
        <begin position="1"/>
        <end position="21"/>
    </location>
</feature>
<evidence type="ECO:0000256" key="1">
    <source>
        <dbReference type="ARBA" id="ARBA00006336"/>
    </source>
</evidence>
<dbReference type="InterPro" id="IPR000868">
    <property type="entry name" value="Isochorismatase-like_dom"/>
</dbReference>
<feature type="chain" id="PRO_5007887022" evidence="2">
    <location>
        <begin position="22"/>
        <end position="234"/>
    </location>
</feature>
<dbReference type="AlphaFoldDB" id="A0A167GLQ0"/>
<dbReference type="InterPro" id="IPR053152">
    <property type="entry name" value="Hydrolase_YcaC-like"/>
</dbReference>
<accession>A0A167GLQ0</accession>
<keyword evidence="5" id="KW-1185">Reference proteome</keyword>
<organism evidence="4 5">
    <name type="scientific">Beauveria brongniartii RCEF 3172</name>
    <dbReference type="NCBI Taxonomy" id="1081107"/>
    <lineage>
        <taxon>Eukaryota</taxon>
        <taxon>Fungi</taxon>
        <taxon>Dikarya</taxon>
        <taxon>Ascomycota</taxon>
        <taxon>Pezizomycotina</taxon>
        <taxon>Sordariomycetes</taxon>
        <taxon>Hypocreomycetidae</taxon>
        <taxon>Hypocreales</taxon>
        <taxon>Cordycipitaceae</taxon>
        <taxon>Beauveria</taxon>
        <taxon>Beauveria brongniartii</taxon>
    </lineage>
</organism>
<proteinExistence type="inferred from homology"/>
<evidence type="ECO:0000313" key="4">
    <source>
        <dbReference type="EMBL" id="OAA46802.1"/>
    </source>
</evidence>
<name>A0A167GLQ0_9HYPO</name>
<evidence type="ECO:0000256" key="2">
    <source>
        <dbReference type="SAM" id="SignalP"/>
    </source>
</evidence>
<keyword evidence="2" id="KW-0732">Signal</keyword>
<protein>
    <submittedName>
        <fullName evidence="4">Protein ycaC</fullName>
    </submittedName>
</protein>
<comment type="similarity">
    <text evidence="1">Belongs to the isochorismatase family.</text>
</comment>
<dbReference type="SUPFAM" id="SSF52499">
    <property type="entry name" value="Isochorismatase-like hydrolases"/>
    <property type="match status" value="1"/>
</dbReference>
<feature type="domain" description="Isochorismatase-like" evidence="3">
    <location>
        <begin position="34"/>
        <end position="183"/>
    </location>
</feature>